<dbReference type="RefSeq" id="XP_032827498.1">
    <property type="nucleotide sequence ID" value="XM_032971607.1"/>
</dbReference>
<dbReference type="GeneID" id="116952342"/>
<dbReference type="Pfam" id="PF01462">
    <property type="entry name" value="LRRNT"/>
    <property type="match status" value="1"/>
</dbReference>
<dbReference type="PANTHER" id="PTHR45712:SF4">
    <property type="entry name" value="FIBROMODULIN"/>
    <property type="match status" value="1"/>
</dbReference>
<evidence type="ECO:0000256" key="3">
    <source>
        <dbReference type="ARBA" id="ARBA00011226"/>
    </source>
</evidence>
<protein>
    <recommendedName>
        <fullName evidence="4">Fibromodulin</fullName>
    </recommendedName>
    <alternativeName>
        <fullName evidence="14">Keratan sulfate proteoglycan fibromodulin</fullName>
    </alternativeName>
</protein>
<evidence type="ECO:0000256" key="15">
    <source>
        <dbReference type="SAM" id="SignalP"/>
    </source>
</evidence>
<name>A0AAJ7XAS1_PETMA</name>
<comment type="subunit">
    <text evidence="3">Binds to type I and type II collagen.</text>
</comment>
<dbReference type="RefSeq" id="XP_032827497.1">
    <property type="nucleotide sequence ID" value="XM_032971606.1"/>
</dbReference>
<keyword evidence="11" id="KW-1015">Disulfide bond</keyword>
<evidence type="ECO:0000259" key="16">
    <source>
        <dbReference type="SMART" id="SM00013"/>
    </source>
</evidence>
<dbReference type="InterPro" id="IPR000372">
    <property type="entry name" value="LRRNT"/>
</dbReference>
<dbReference type="AlphaFoldDB" id="A0AAJ7XAS1"/>
<gene>
    <name evidence="18 19 20 21 22" type="primary">LOC116952342</name>
</gene>
<dbReference type="InterPro" id="IPR032675">
    <property type="entry name" value="LRR_dom_sf"/>
</dbReference>
<evidence type="ECO:0000313" key="21">
    <source>
        <dbReference type="RefSeq" id="XP_032827497.1"/>
    </source>
</evidence>
<dbReference type="Proteomes" id="UP001318040">
    <property type="component" value="Chromosome 46"/>
</dbReference>
<feature type="domain" description="LRRNT" evidence="16">
    <location>
        <begin position="57"/>
        <end position="91"/>
    </location>
</feature>
<dbReference type="InterPro" id="IPR050333">
    <property type="entry name" value="SLRP"/>
</dbReference>
<evidence type="ECO:0000256" key="11">
    <source>
        <dbReference type="ARBA" id="ARBA00023157"/>
    </source>
</evidence>
<evidence type="ECO:0000256" key="6">
    <source>
        <dbReference type="ARBA" id="ARBA00022530"/>
    </source>
</evidence>
<dbReference type="RefSeq" id="XP_032827494.1">
    <property type="nucleotide sequence ID" value="XM_032971603.1"/>
</dbReference>
<sequence length="359" mass="39431">MSASRADVAMLLMLVAAIAAIQGAQATWPHYYDSYDGPLAADPPAYYDVVEMSSSHDCPEVCTCPPAWPTAMYCDNRKLKEVPPIPSRMKYVYLSGNQIEGIKEDAFSNATELSWLLVDNNQLLSDKVGKGVFSKMAGLEKLYLDHNNLTALPTLPRSLHELRASYNKLSKFGGSLGKLENLTMLIMNNNKLKEDGLGAAFKGLKSLIQLDLSGNQLKKIPDSLPASIKMLYLDNNHIDAVPADFVNKFAGLQYLRLSHNAMTDAGVPAAVFNSTSLVELGLGHNKLHKIPVVSEHLENLYLEANEIQEFTVSSFCGSPGSPLAYSRLRYLRMDGNNLTRSALPAEAFQCLRVASEILF</sequence>
<keyword evidence="5" id="KW-0964">Secreted</keyword>
<evidence type="ECO:0000256" key="14">
    <source>
        <dbReference type="ARBA" id="ARBA00032216"/>
    </source>
</evidence>
<evidence type="ECO:0000256" key="2">
    <source>
        <dbReference type="ARBA" id="ARBA00005818"/>
    </source>
</evidence>
<comment type="function">
    <text evidence="13">Affects the rate of fibrils formation. May have a primary role in collagen fibrillogenesis.</text>
</comment>
<dbReference type="FunFam" id="3.80.10.10:FF:000073">
    <property type="entry name" value="Lumican"/>
    <property type="match status" value="1"/>
</dbReference>
<evidence type="ECO:0000256" key="7">
    <source>
        <dbReference type="ARBA" id="ARBA00022614"/>
    </source>
</evidence>
<keyword evidence="10" id="KW-0654">Proteoglycan</keyword>
<evidence type="ECO:0000256" key="12">
    <source>
        <dbReference type="ARBA" id="ARBA00023180"/>
    </source>
</evidence>
<evidence type="ECO:0000313" key="19">
    <source>
        <dbReference type="RefSeq" id="XP_032827495.1"/>
    </source>
</evidence>
<evidence type="ECO:0000313" key="20">
    <source>
        <dbReference type="RefSeq" id="XP_032827496.1"/>
    </source>
</evidence>
<dbReference type="RefSeq" id="XP_032827496.1">
    <property type="nucleotide sequence ID" value="XM_032971605.1"/>
</dbReference>
<comment type="subcellular location">
    <subcellularLocation>
        <location evidence="1">Secreted</location>
        <location evidence="1">Extracellular space</location>
        <location evidence="1">Extracellular matrix</location>
    </subcellularLocation>
</comment>
<dbReference type="PANTHER" id="PTHR45712">
    <property type="entry name" value="AGAP008170-PA"/>
    <property type="match status" value="1"/>
</dbReference>
<evidence type="ECO:0000256" key="10">
    <source>
        <dbReference type="ARBA" id="ARBA00022974"/>
    </source>
</evidence>
<organism evidence="17 19">
    <name type="scientific">Petromyzon marinus</name>
    <name type="common">Sea lamprey</name>
    <dbReference type="NCBI Taxonomy" id="7757"/>
    <lineage>
        <taxon>Eukaryota</taxon>
        <taxon>Metazoa</taxon>
        <taxon>Chordata</taxon>
        <taxon>Craniata</taxon>
        <taxon>Vertebrata</taxon>
        <taxon>Cyclostomata</taxon>
        <taxon>Hyperoartia</taxon>
        <taxon>Petromyzontiformes</taxon>
        <taxon>Petromyzontidae</taxon>
        <taxon>Petromyzon</taxon>
    </lineage>
</organism>
<keyword evidence="6" id="KW-0272">Extracellular matrix</keyword>
<dbReference type="RefSeq" id="XP_032827495.1">
    <property type="nucleotide sequence ID" value="XM_032971604.1"/>
</dbReference>
<evidence type="ECO:0000313" key="17">
    <source>
        <dbReference type="Proteomes" id="UP001318040"/>
    </source>
</evidence>
<keyword evidence="9" id="KW-0677">Repeat</keyword>
<comment type="similarity">
    <text evidence="2">Belongs to the small leucine-rich proteoglycan (SLRP) family. SLRP class II subfamily.</text>
</comment>
<dbReference type="SMART" id="SM00013">
    <property type="entry name" value="LRRNT"/>
    <property type="match status" value="1"/>
</dbReference>
<reference evidence="18 19" key="1">
    <citation type="submission" date="2025-04" db="UniProtKB">
        <authorList>
            <consortium name="RefSeq"/>
        </authorList>
    </citation>
    <scope>IDENTIFICATION</scope>
    <source>
        <tissue evidence="18 19">Sperm</tissue>
    </source>
</reference>
<dbReference type="KEGG" id="pmrn:116952342"/>
<evidence type="ECO:0000256" key="9">
    <source>
        <dbReference type="ARBA" id="ARBA00022737"/>
    </source>
</evidence>
<dbReference type="Gene3D" id="3.80.10.10">
    <property type="entry name" value="Ribonuclease Inhibitor"/>
    <property type="match status" value="2"/>
</dbReference>
<feature type="signal peptide" evidence="15">
    <location>
        <begin position="1"/>
        <end position="26"/>
    </location>
</feature>
<proteinExistence type="inferred from homology"/>
<evidence type="ECO:0000256" key="5">
    <source>
        <dbReference type="ARBA" id="ARBA00022525"/>
    </source>
</evidence>
<evidence type="ECO:0000256" key="8">
    <source>
        <dbReference type="ARBA" id="ARBA00022729"/>
    </source>
</evidence>
<dbReference type="Pfam" id="PF00560">
    <property type="entry name" value="LRR_1"/>
    <property type="match status" value="1"/>
</dbReference>
<keyword evidence="7" id="KW-0433">Leucine-rich repeat</keyword>
<dbReference type="Pfam" id="PF13855">
    <property type="entry name" value="LRR_8"/>
    <property type="match status" value="1"/>
</dbReference>
<dbReference type="InterPro" id="IPR001611">
    <property type="entry name" value="Leu-rich_rpt"/>
</dbReference>
<evidence type="ECO:0000256" key="4">
    <source>
        <dbReference type="ARBA" id="ARBA00018230"/>
    </source>
</evidence>
<dbReference type="InterPro" id="IPR003591">
    <property type="entry name" value="Leu-rich_rpt_typical-subtyp"/>
</dbReference>
<keyword evidence="17" id="KW-1185">Reference proteome</keyword>
<feature type="chain" id="PRO_5044709699" description="Fibromodulin" evidence="15">
    <location>
        <begin position="27"/>
        <end position="359"/>
    </location>
</feature>
<accession>A0AAJ7XAS1</accession>
<dbReference type="SMART" id="SM00364">
    <property type="entry name" value="LRR_BAC"/>
    <property type="match status" value="6"/>
</dbReference>
<dbReference type="PROSITE" id="PS51450">
    <property type="entry name" value="LRR"/>
    <property type="match status" value="3"/>
</dbReference>
<evidence type="ECO:0000256" key="1">
    <source>
        <dbReference type="ARBA" id="ARBA00004498"/>
    </source>
</evidence>
<evidence type="ECO:0000313" key="18">
    <source>
        <dbReference type="RefSeq" id="XP_032827494.1"/>
    </source>
</evidence>
<evidence type="ECO:0000256" key="13">
    <source>
        <dbReference type="ARBA" id="ARBA00025136"/>
    </source>
</evidence>
<evidence type="ECO:0000313" key="22">
    <source>
        <dbReference type="RefSeq" id="XP_032827498.1"/>
    </source>
</evidence>
<dbReference type="SMART" id="SM00369">
    <property type="entry name" value="LRR_TYP"/>
    <property type="match status" value="7"/>
</dbReference>
<keyword evidence="8 15" id="KW-0732">Signal</keyword>
<keyword evidence="12" id="KW-0325">Glycoprotein</keyword>
<dbReference type="SUPFAM" id="SSF52058">
    <property type="entry name" value="L domain-like"/>
    <property type="match status" value="1"/>
</dbReference>
<dbReference type="GO" id="GO:0005615">
    <property type="term" value="C:extracellular space"/>
    <property type="evidence" value="ECO:0007669"/>
    <property type="project" value="TreeGrafter"/>
</dbReference>